<keyword evidence="3" id="KW-0175">Coiled coil</keyword>
<dbReference type="PANTHER" id="PTHR22870">
    <property type="entry name" value="REGULATOR OF CHROMOSOME CONDENSATION"/>
    <property type="match status" value="1"/>
</dbReference>
<dbReference type="PANTHER" id="PTHR22870:SF419">
    <property type="entry name" value="GTPASE BINDING PROTEIN, PUTATIVE-RELATED"/>
    <property type="match status" value="1"/>
</dbReference>
<dbReference type="Pfam" id="PF00415">
    <property type="entry name" value="RCC1"/>
    <property type="match status" value="1"/>
</dbReference>
<feature type="region of interest" description="Disordered" evidence="4">
    <location>
        <begin position="223"/>
        <end position="253"/>
    </location>
</feature>
<evidence type="ECO:0000256" key="2">
    <source>
        <dbReference type="PROSITE-ProRule" id="PRU00235"/>
    </source>
</evidence>
<dbReference type="SUPFAM" id="SSF50985">
    <property type="entry name" value="RCC1/BLIP-II"/>
    <property type="match status" value="1"/>
</dbReference>
<dbReference type="Gene3D" id="2.130.10.30">
    <property type="entry name" value="Regulator of chromosome condensation 1/beta-lactamase-inhibitor protein II"/>
    <property type="match status" value="1"/>
</dbReference>
<feature type="repeat" description="RCC1" evidence="2">
    <location>
        <begin position="408"/>
        <end position="459"/>
    </location>
</feature>
<feature type="coiled-coil region" evidence="3">
    <location>
        <begin position="23"/>
        <end position="54"/>
    </location>
</feature>
<proteinExistence type="predicted"/>
<evidence type="ECO:0000256" key="3">
    <source>
        <dbReference type="SAM" id="Coils"/>
    </source>
</evidence>
<accession>A0AAE0AZK9</accession>
<dbReference type="InterPro" id="IPR051210">
    <property type="entry name" value="Ub_ligase/GEF_domain"/>
</dbReference>
<feature type="compositionally biased region" description="Low complexity" evidence="4">
    <location>
        <begin position="223"/>
        <end position="232"/>
    </location>
</feature>
<keyword evidence="6" id="KW-1185">Reference proteome</keyword>
<dbReference type="PROSITE" id="PS50012">
    <property type="entry name" value="RCC1_3"/>
    <property type="match status" value="1"/>
</dbReference>
<organism evidence="5 6">
    <name type="scientific">Dipteronia sinensis</name>
    <dbReference type="NCBI Taxonomy" id="43782"/>
    <lineage>
        <taxon>Eukaryota</taxon>
        <taxon>Viridiplantae</taxon>
        <taxon>Streptophyta</taxon>
        <taxon>Embryophyta</taxon>
        <taxon>Tracheophyta</taxon>
        <taxon>Spermatophyta</taxon>
        <taxon>Magnoliopsida</taxon>
        <taxon>eudicotyledons</taxon>
        <taxon>Gunneridae</taxon>
        <taxon>Pentapetalae</taxon>
        <taxon>rosids</taxon>
        <taxon>malvids</taxon>
        <taxon>Sapindales</taxon>
        <taxon>Sapindaceae</taxon>
        <taxon>Hippocastanoideae</taxon>
        <taxon>Acereae</taxon>
        <taxon>Dipteronia</taxon>
    </lineage>
</organism>
<dbReference type="AlphaFoldDB" id="A0AAE0AZK9"/>
<dbReference type="EMBL" id="JANJYJ010000002">
    <property type="protein sequence ID" value="KAK3226730.1"/>
    <property type="molecule type" value="Genomic_DNA"/>
</dbReference>
<reference evidence="5" key="1">
    <citation type="journal article" date="2023" name="Plant J.">
        <title>Genome sequences and population genomics provide insights into the demographic history, inbreeding, and mutation load of two 'living fossil' tree species of Dipteronia.</title>
        <authorList>
            <person name="Feng Y."/>
            <person name="Comes H.P."/>
            <person name="Chen J."/>
            <person name="Zhu S."/>
            <person name="Lu R."/>
            <person name="Zhang X."/>
            <person name="Li P."/>
            <person name="Qiu J."/>
            <person name="Olsen K.M."/>
            <person name="Qiu Y."/>
        </authorList>
    </citation>
    <scope>NUCLEOTIDE SEQUENCE</scope>
    <source>
        <strain evidence="5">NBL</strain>
    </source>
</reference>
<keyword evidence="1" id="KW-0677">Repeat</keyword>
<feature type="compositionally biased region" description="Low complexity" evidence="4">
    <location>
        <begin position="317"/>
        <end position="337"/>
    </location>
</feature>
<dbReference type="SUPFAM" id="SSF143113">
    <property type="entry name" value="NAP-like"/>
    <property type="match status" value="1"/>
</dbReference>
<evidence type="ECO:0000256" key="4">
    <source>
        <dbReference type="SAM" id="MobiDB-lite"/>
    </source>
</evidence>
<name>A0AAE0AZK9_9ROSI</name>
<protein>
    <submittedName>
        <fullName evidence="5">Uncharacterized protein</fullName>
    </submittedName>
</protein>
<evidence type="ECO:0000313" key="5">
    <source>
        <dbReference type="EMBL" id="KAK3226730.1"/>
    </source>
</evidence>
<dbReference type="InterPro" id="IPR000408">
    <property type="entry name" value="Reg_chr_condens"/>
</dbReference>
<dbReference type="PROSITE" id="PS00626">
    <property type="entry name" value="RCC1_2"/>
    <property type="match status" value="1"/>
</dbReference>
<feature type="compositionally biased region" description="Low complexity" evidence="4">
    <location>
        <begin position="241"/>
        <end position="250"/>
    </location>
</feature>
<dbReference type="Gene3D" id="1.20.5.1500">
    <property type="match status" value="1"/>
</dbReference>
<feature type="region of interest" description="Disordered" evidence="4">
    <location>
        <begin position="313"/>
        <end position="339"/>
    </location>
</feature>
<comment type="caution">
    <text evidence="5">The sequence shown here is derived from an EMBL/GenBank/DDBJ whole genome shotgun (WGS) entry which is preliminary data.</text>
</comment>
<sequence length="477" mass="52651">MVADKGKKTKVEEENTEQIDSELVLSIEKLQEIQDELEKINEEASDKVLEVEQKYSEVRKPVYDKRNDIIKSIPDFWLTAFISHPALGELLSEEDQKIRRNWPSNLGFVNFNCRFCGLGKFQGCKNDIVKQNILAERDTEQAIRALKKDWGKLAHSEFAKIQKSMKDEKLLIWYSGKEEKQVKLSHISRIIPGQRTICKDRDEAELWFTALRALISRGNYCKSTSDSISSDSPRSHTRKNSPSNISSTSSDILYKDPGDTQTILVPYENSPQNRLGKAFSEVISYTAAAKAFTRAESVAKSISFVSSGGLDDTNGHSSGVNSNRYSSSSAVSSSSQGSREDFDSLCDVFIWGEGLGDVLLGSGVHVVRKSSAVRSDALLPKALESKAVLDAHNIGCGSKHAVVVTKQGQIFSWGDGSGGRLGHGLEANVSFPKLIDAFSESNIDLVACGEFHTCAVTHSGDLYTWVMVFTILVFLGM</sequence>
<gene>
    <name evidence="5" type="ORF">Dsin_006592</name>
</gene>
<dbReference type="InterPro" id="IPR037231">
    <property type="entry name" value="NAP-like_sf"/>
</dbReference>
<evidence type="ECO:0000313" key="6">
    <source>
        <dbReference type="Proteomes" id="UP001281410"/>
    </source>
</evidence>
<dbReference type="InterPro" id="IPR009091">
    <property type="entry name" value="RCC1/BLIP-II"/>
</dbReference>
<evidence type="ECO:0000256" key="1">
    <source>
        <dbReference type="ARBA" id="ARBA00022737"/>
    </source>
</evidence>
<dbReference type="Proteomes" id="UP001281410">
    <property type="component" value="Unassembled WGS sequence"/>
</dbReference>